<keyword evidence="2" id="KW-1185">Reference proteome</keyword>
<comment type="caution">
    <text evidence="1">The sequence shown here is derived from an EMBL/GenBank/DDBJ whole genome shotgun (WGS) entry which is preliminary data.</text>
</comment>
<evidence type="ECO:0000313" key="1">
    <source>
        <dbReference type="EMBL" id="KAL2713702.1"/>
    </source>
</evidence>
<accession>A0ABD1ZZA9</accession>
<protein>
    <submittedName>
        <fullName evidence="1">Uncharacterized protein</fullName>
    </submittedName>
</protein>
<dbReference type="AlphaFoldDB" id="A0ABD1ZZA9"/>
<sequence length="30" mass="3481">MFVDAYQMYALVRANGEERTRQSINPSVHP</sequence>
<gene>
    <name evidence="1" type="ORF">V1478_016259</name>
</gene>
<organism evidence="1 2">
    <name type="scientific">Vespula squamosa</name>
    <name type="common">Southern yellow jacket</name>
    <name type="synonym">Wasp</name>
    <dbReference type="NCBI Taxonomy" id="30214"/>
    <lineage>
        <taxon>Eukaryota</taxon>
        <taxon>Metazoa</taxon>
        <taxon>Ecdysozoa</taxon>
        <taxon>Arthropoda</taxon>
        <taxon>Hexapoda</taxon>
        <taxon>Insecta</taxon>
        <taxon>Pterygota</taxon>
        <taxon>Neoptera</taxon>
        <taxon>Endopterygota</taxon>
        <taxon>Hymenoptera</taxon>
        <taxon>Apocrita</taxon>
        <taxon>Aculeata</taxon>
        <taxon>Vespoidea</taxon>
        <taxon>Vespidae</taxon>
        <taxon>Vespinae</taxon>
        <taxon>Vespula</taxon>
    </lineage>
</organism>
<proteinExistence type="predicted"/>
<evidence type="ECO:0000313" key="2">
    <source>
        <dbReference type="Proteomes" id="UP001607302"/>
    </source>
</evidence>
<dbReference type="Proteomes" id="UP001607302">
    <property type="component" value="Unassembled WGS sequence"/>
</dbReference>
<dbReference type="EMBL" id="JAUDFV010000157">
    <property type="protein sequence ID" value="KAL2713702.1"/>
    <property type="molecule type" value="Genomic_DNA"/>
</dbReference>
<reference evidence="1 2" key="1">
    <citation type="journal article" date="2024" name="Ann. Entomol. Soc. Am.">
        <title>Genomic analyses of the southern and eastern yellowjacket wasps (Hymenoptera: Vespidae) reveal evolutionary signatures of social life.</title>
        <authorList>
            <person name="Catto M.A."/>
            <person name="Caine P.B."/>
            <person name="Orr S.E."/>
            <person name="Hunt B.G."/>
            <person name="Goodisman M.A.D."/>
        </authorList>
    </citation>
    <scope>NUCLEOTIDE SEQUENCE [LARGE SCALE GENOMIC DNA]</scope>
    <source>
        <strain evidence="1">233</strain>
        <tissue evidence="1">Head and thorax</tissue>
    </source>
</reference>
<name>A0ABD1ZZA9_VESSQ</name>